<dbReference type="Gene3D" id="3.30.200.20">
    <property type="entry name" value="Phosphorylase Kinase, domain 1"/>
    <property type="match status" value="1"/>
</dbReference>
<evidence type="ECO:0000256" key="2">
    <source>
        <dbReference type="ARBA" id="ARBA00012513"/>
    </source>
</evidence>
<feature type="transmembrane region" description="Helical" evidence="14">
    <location>
        <begin position="340"/>
        <end position="363"/>
    </location>
</feature>
<dbReference type="EMBL" id="JASZZX010000028">
    <property type="protein sequence ID" value="MDM3928993.1"/>
    <property type="molecule type" value="Genomic_DNA"/>
</dbReference>
<dbReference type="PANTHER" id="PTHR43289">
    <property type="entry name" value="MITOGEN-ACTIVATED PROTEIN KINASE KINASE KINASE 20-RELATED"/>
    <property type="match status" value="1"/>
</dbReference>
<dbReference type="EMBL" id="CP015267">
    <property type="protein sequence ID" value="ASL16262.1"/>
    <property type="molecule type" value="Genomic_DNA"/>
</dbReference>
<dbReference type="PROSITE" id="PS00107">
    <property type="entry name" value="PROTEIN_KINASE_ATP"/>
    <property type="match status" value="1"/>
</dbReference>
<evidence type="ECO:0000313" key="17">
    <source>
        <dbReference type="EMBL" id="MDM3928993.1"/>
    </source>
</evidence>
<dbReference type="Pfam" id="PF00069">
    <property type="entry name" value="Pkinase"/>
    <property type="match status" value="1"/>
</dbReference>
<organism evidence="16 18">
    <name type="scientific">Mycobacterium intracellulare subsp. chimaera</name>
    <dbReference type="NCBI Taxonomy" id="222805"/>
    <lineage>
        <taxon>Bacteria</taxon>
        <taxon>Bacillati</taxon>
        <taxon>Actinomycetota</taxon>
        <taxon>Actinomycetes</taxon>
        <taxon>Mycobacteriales</taxon>
        <taxon>Mycobacteriaceae</taxon>
        <taxon>Mycobacterium</taxon>
        <taxon>Mycobacterium avium complex (MAC)</taxon>
    </lineage>
</organism>
<dbReference type="PROSITE" id="PS50011">
    <property type="entry name" value="PROTEIN_KINASE_DOM"/>
    <property type="match status" value="1"/>
</dbReference>
<keyword evidence="10 14" id="KW-1133">Transmembrane helix</keyword>
<keyword evidence="6 14" id="KW-0812">Transmembrane</keyword>
<gene>
    <name evidence="16" type="ORF">MYCOZU2_03888</name>
    <name evidence="17" type="ORF">QRB35_23705</name>
</gene>
<accession>A0A7U5RWF3</accession>
<keyword evidence="8 16" id="KW-0418">Kinase</keyword>
<dbReference type="Proteomes" id="UP000198286">
    <property type="component" value="Chromosome"/>
</dbReference>
<keyword evidence="9 12" id="KW-0067">ATP-binding</keyword>
<comment type="subcellular location">
    <subcellularLocation>
        <location evidence="1">Cell membrane</location>
        <topology evidence="1">Single-pass membrane protein</topology>
    </subcellularLocation>
</comment>
<evidence type="ECO:0000313" key="16">
    <source>
        <dbReference type="EMBL" id="ASL16262.1"/>
    </source>
</evidence>
<reference evidence="17" key="2">
    <citation type="submission" date="2023-06" db="EMBL/GenBank/DDBJ databases">
        <title>Itaconate inhibition of nontuberculous mycobacteria.</title>
        <authorList>
            <person name="Breen P."/>
            <person name="Zimbric M."/>
            <person name="Caverly L."/>
        </authorList>
    </citation>
    <scope>NUCLEOTIDE SEQUENCE</scope>
    <source>
        <strain evidence="17">FLAC1071</strain>
    </source>
</reference>
<dbReference type="GO" id="GO:0005886">
    <property type="term" value="C:plasma membrane"/>
    <property type="evidence" value="ECO:0007669"/>
    <property type="project" value="UniProtKB-SubCell"/>
</dbReference>
<sequence>MEGTPFGRYRLIEMLGRGGMGEVWRAYDTETKRTVAIKVLPPYLADDNEFVQRFRREAEAAAQLNSPHVIPIHHYGEIDGRLYVDMRLIDGRDLGTLLTEGPLEPVRAVRIIDQIAKALQTAHKVGLIHRDIKPSNILLDDDDFAYLIDFGIARAADETRMTKSGNTIGTFAYIAPERLDPQSEEDARADIYSLACVFYEALTGEPPFPGSTAAHLIAAHLNTPPPRPSTSQPNVPTQVDEVIATGMAKDPNQRYTTTIELADAARDAITEPISRPTPSPPTLRAAERTPLPPTARVGSHVTVQPATVDAQSLASANLAPPQPGPPIPTKGNGFSRRTTIALVVGAIAVVAVIAVVVGIPALLKNRTPPVQTPGGDSQSLPTASKRSADDTVRVTSSRLVTQPGTSNPKAVVTFYEDFLCPACGNFERTFGPTVSRLIDVGAIAADYSMVSILDNSRTQNYSSRAGAAALCIADESQDAFRRFHSALFSIDIQPSETGMTFPDNARLIELAREAGVVGTVPDCINSGKYLSKVTGEAAAAHINAAPTIKINGEEYDPSTTDALVSKIKEIVGNIPGIDGAITPTSSGTTTSPSAASTAAELAPFIGRWTAHVGILVIRQTGSGHMTYVDHTACPSCSSAEAPTGTVDFTLTSVTHDVATGNVDASSDEQNIVIGANVTARLVAGSPSGQIVQISMGRIQQLPFCDTTSAATAQCGA</sequence>
<protein>
    <recommendedName>
        <fullName evidence="2">non-specific serine/threonine protein kinase</fullName>
        <ecNumber evidence="2">2.7.11.1</ecNumber>
    </recommendedName>
</protein>
<keyword evidence="4 17" id="KW-0723">Serine/threonine-protein kinase</keyword>
<dbReference type="InterPro" id="IPR011009">
    <property type="entry name" value="Kinase-like_dom_sf"/>
</dbReference>
<evidence type="ECO:0000256" key="6">
    <source>
        <dbReference type="ARBA" id="ARBA00022692"/>
    </source>
</evidence>
<proteinExistence type="predicted"/>
<evidence type="ECO:0000256" key="10">
    <source>
        <dbReference type="ARBA" id="ARBA00022989"/>
    </source>
</evidence>
<feature type="region of interest" description="Disordered" evidence="13">
    <location>
        <begin position="269"/>
        <end position="300"/>
    </location>
</feature>
<keyword evidence="3" id="KW-1003">Cell membrane</keyword>
<evidence type="ECO:0000256" key="3">
    <source>
        <dbReference type="ARBA" id="ARBA00022475"/>
    </source>
</evidence>
<dbReference type="GO" id="GO:0080090">
    <property type="term" value="P:regulation of primary metabolic process"/>
    <property type="evidence" value="ECO:0007669"/>
    <property type="project" value="UniProtKB-ARBA"/>
</dbReference>
<keyword evidence="5" id="KW-0808">Transferase</keyword>
<evidence type="ECO:0000256" key="11">
    <source>
        <dbReference type="ARBA" id="ARBA00023136"/>
    </source>
</evidence>
<feature type="domain" description="Protein kinase" evidence="15">
    <location>
        <begin position="9"/>
        <end position="269"/>
    </location>
</feature>
<evidence type="ECO:0000256" key="8">
    <source>
        <dbReference type="ARBA" id="ARBA00022777"/>
    </source>
</evidence>
<dbReference type="PANTHER" id="PTHR43289:SF6">
    <property type="entry name" value="SERINE_THREONINE-PROTEIN KINASE NEKL-3"/>
    <property type="match status" value="1"/>
</dbReference>
<evidence type="ECO:0000256" key="7">
    <source>
        <dbReference type="ARBA" id="ARBA00022741"/>
    </source>
</evidence>
<dbReference type="InterPro" id="IPR012336">
    <property type="entry name" value="Thioredoxin-like_fold"/>
</dbReference>
<dbReference type="FunFam" id="1.10.510.10:FF:000021">
    <property type="entry name" value="Serine/threonine protein kinase"/>
    <property type="match status" value="1"/>
</dbReference>
<dbReference type="PROSITE" id="PS00108">
    <property type="entry name" value="PROTEIN_KINASE_ST"/>
    <property type="match status" value="1"/>
</dbReference>
<dbReference type="SUPFAM" id="SSF52833">
    <property type="entry name" value="Thioredoxin-like"/>
    <property type="match status" value="1"/>
</dbReference>
<evidence type="ECO:0000256" key="5">
    <source>
        <dbReference type="ARBA" id="ARBA00022679"/>
    </source>
</evidence>
<evidence type="ECO:0000313" key="18">
    <source>
        <dbReference type="Proteomes" id="UP000198286"/>
    </source>
</evidence>
<dbReference type="InterPro" id="IPR008271">
    <property type="entry name" value="Ser/Thr_kinase_AS"/>
</dbReference>
<evidence type="ECO:0000256" key="4">
    <source>
        <dbReference type="ARBA" id="ARBA00022527"/>
    </source>
</evidence>
<dbReference type="SUPFAM" id="SSF56112">
    <property type="entry name" value="Protein kinase-like (PK-like)"/>
    <property type="match status" value="1"/>
</dbReference>
<dbReference type="Gene3D" id="3.40.30.10">
    <property type="entry name" value="Glutaredoxin"/>
    <property type="match status" value="1"/>
</dbReference>
<reference evidence="17" key="3">
    <citation type="submission" date="2023-06" db="EMBL/GenBank/DDBJ databases">
        <authorList>
            <person name="Spilker T."/>
        </authorList>
    </citation>
    <scope>NUCLEOTIDE SEQUENCE</scope>
    <source>
        <strain evidence="17">FLAC1071</strain>
    </source>
</reference>
<dbReference type="SMART" id="SM00220">
    <property type="entry name" value="S_TKc"/>
    <property type="match status" value="1"/>
</dbReference>
<feature type="binding site" evidence="12">
    <location>
        <position position="38"/>
    </location>
    <ligand>
        <name>ATP</name>
        <dbReference type="ChEBI" id="CHEBI:30616"/>
    </ligand>
</feature>
<dbReference type="Gene3D" id="1.10.510.10">
    <property type="entry name" value="Transferase(Phosphotransferase) domain 1"/>
    <property type="match status" value="1"/>
</dbReference>
<evidence type="ECO:0000256" key="12">
    <source>
        <dbReference type="PROSITE-ProRule" id="PRU10141"/>
    </source>
</evidence>
<dbReference type="CDD" id="cd02972">
    <property type="entry name" value="DsbA_family"/>
    <property type="match status" value="1"/>
</dbReference>
<evidence type="ECO:0000259" key="15">
    <source>
        <dbReference type="PROSITE" id="PS50011"/>
    </source>
</evidence>
<dbReference type="InterPro" id="IPR036249">
    <property type="entry name" value="Thioredoxin-like_sf"/>
</dbReference>
<evidence type="ECO:0000256" key="1">
    <source>
        <dbReference type="ARBA" id="ARBA00004162"/>
    </source>
</evidence>
<keyword evidence="7 12" id="KW-0547">Nucleotide-binding</keyword>
<name>A0A7U5RWF3_MYCIT</name>
<reference evidence="16 18" key="1">
    <citation type="journal article" date="2017" name="Lancet Infect. Dis.">
        <title>Global outbreak of severe Mycobacterium chimaera disease after cardiac surgery: a molecular epidemiological study.</title>
        <authorList>
            <person name="van Ingen J."/>
            <person name="Kohl T."/>
            <person name="Kranzer K."/>
            <person name="Hasse B."/>
            <person name="Keller P."/>
            <person name="Szafranska A."/>
            <person name="Hillemann D."/>
            <person name="Chand M."/>
            <person name="Schreiber P."/>
            <person name="Sommerstein R."/>
            <person name="Berger C."/>
            <person name="Genoni M."/>
            <person name="Ruegg C."/>
            <person name="Troillet N."/>
            <person name="Widmer A.F."/>
            <person name="Becker S.L."/>
            <person name="Herrmann M."/>
            <person name="Eckmanns T."/>
            <person name="Haller S."/>
            <person name="Hoeller C."/>
            <person name="Debast S.B."/>
            <person name="Wolfhagen M.J."/>
            <person name="Hopman J."/>
            <person name="Kluytmans J."/>
            <person name="Langelaar M."/>
            <person name="Notermans D.W."/>
            <person name="ten Oever J."/>
            <person name="van den Barselaar P."/>
            <person name="Vonk A.B.A."/>
            <person name="Vos M.C."/>
            <person name="Ahmed N."/>
            <person name="Brown T."/>
            <person name="Crook D."/>
            <person name="Lamagni T."/>
            <person name="Phin N."/>
            <person name="Smith E.G."/>
            <person name="Zambon M."/>
            <person name="Serr A."/>
            <person name="Goetting T."/>
            <person name="Ebner W."/>
            <person name="Thuermer A."/>
            <person name="Utpatel C."/>
            <person name="Sproer C."/>
            <person name="Bunk B."/>
            <person name="Nubel U."/>
            <person name="Bloemberg G."/>
            <person name="Bottger E."/>
            <person name="Niemann S."/>
            <person name="Wagner D."/>
            <person name="Sax H."/>
        </authorList>
    </citation>
    <scope>NUCLEOTIDE SEQUENCE [LARGE SCALE GENOMIC DNA]</scope>
    <source>
        <strain evidence="16 18">ZUERICH-2</strain>
    </source>
</reference>
<evidence type="ECO:0000256" key="9">
    <source>
        <dbReference type="ARBA" id="ARBA00022840"/>
    </source>
</evidence>
<dbReference type="GO" id="GO:0004674">
    <property type="term" value="F:protein serine/threonine kinase activity"/>
    <property type="evidence" value="ECO:0007669"/>
    <property type="project" value="UniProtKB-KW"/>
</dbReference>
<dbReference type="Pfam" id="PF13462">
    <property type="entry name" value="Thioredoxin_4"/>
    <property type="match status" value="1"/>
</dbReference>
<keyword evidence="19" id="KW-1185">Reference proteome</keyword>
<dbReference type="CDD" id="cd14014">
    <property type="entry name" value="STKc_PknB_like"/>
    <property type="match status" value="1"/>
</dbReference>
<evidence type="ECO:0000256" key="13">
    <source>
        <dbReference type="SAM" id="MobiDB-lite"/>
    </source>
</evidence>
<evidence type="ECO:0000313" key="19">
    <source>
        <dbReference type="Proteomes" id="UP001529272"/>
    </source>
</evidence>
<dbReference type="Proteomes" id="UP001529272">
    <property type="component" value="Unassembled WGS sequence"/>
</dbReference>
<dbReference type="InterPro" id="IPR017441">
    <property type="entry name" value="Protein_kinase_ATP_BS"/>
</dbReference>
<feature type="compositionally biased region" description="Polar residues" evidence="13">
    <location>
        <begin position="374"/>
        <end position="385"/>
    </location>
</feature>
<dbReference type="InterPro" id="IPR000719">
    <property type="entry name" value="Prot_kinase_dom"/>
</dbReference>
<evidence type="ECO:0000256" key="14">
    <source>
        <dbReference type="SAM" id="Phobius"/>
    </source>
</evidence>
<keyword evidence="11 14" id="KW-0472">Membrane</keyword>
<feature type="region of interest" description="Disordered" evidence="13">
    <location>
        <begin position="365"/>
        <end position="390"/>
    </location>
</feature>
<dbReference type="EC" id="2.7.11.1" evidence="2"/>
<dbReference type="AlphaFoldDB" id="A0A7U5RWF3"/>
<dbReference type="GO" id="GO:0005524">
    <property type="term" value="F:ATP binding"/>
    <property type="evidence" value="ECO:0007669"/>
    <property type="project" value="UniProtKB-UniRule"/>
</dbReference>